<organism evidence="2 4">
    <name type="scientific">Leclercia adecarboxylata</name>
    <dbReference type="NCBI Taxonomy" id="83655"/>
    <lineage>
        <taxon>Bacteria</taxon>
        <taxon>Pseudomonadati</taxon>
        <taxon>Pseudomonadota</taxon>
        <taxon>Gammaproteobacteria</taxon>
        <taxon>Enterobacterales</taxon>
        <taxon>Enterobacteriaceae</taxon>
        <taxon>Leclercia</taxon>
    </lineage>
</organism>
<sequence>MTEGFYWIRHNGRVQVAYYTDGETEDLQTGRIVRGIWQLTRGFDICDDGEAEVLQGPLSPPL</sequence>
<dbReference type="Proteomes" id="UP000222768">
    <property type="component" value="Unassembled WGS sequence"/>
</dbReference>
<evidence type="ECO:0000313" key="2">
    <source>
        <dbReference type="EMBL" id="VTP69485.1"/>
    </source>
</evidence>
<evidence type="ECO:0000313" key="1">
    <source>
        <dbReference type="EMBL" id="PHH04746.1"/>
    </source>
</evidence>
<dbReference type="EMBL" id="PDLK01000002">
    <property type="protein sequence ID" value="PHH04746.1"/>
    <property type="molecule type" value="Genomic_DNA"/>
</dbReference>
<reference evidence="2 4" key="3">
    <citation type="submission" date="2019-05" db="EMBL/GenBank/DDBJ databases">
        <authorList>
            <consortium name="Pathogen Informatics"/>
        </authorList>
    </citation>
    <scope>NUCLEOTIDE SEQUENCE [LARGE SCALE GENOMIC DNA]</scope>
    <source>
        <strain evidence="2 4">NCTC13032</strain>
    </source>
</reference>
<evidence type="ECO:0000313" key="3">
    <source>
        <dbReference type="Proteomes" id="UP000222768"/>
    </source>
</evidence>
<dbReference type="AlphaFoldDB" id="A0A4U9HZS6"/>
<gene>
    <name evidence="1" type="ORF">CRX53_12630</name>
    <name evidence="2" type="ORF">NCTC13032_04389</name>
</gene>
<dbReference type="Proteomes" id="UP000310719">
    <property type="component" value="Chromosome"/>
</dbReference>
<accession>A0A4U9HZS6</accession>
<reference evidence="1" key="2">
    <citation type="submission" date="2017-09" db="EMBL/GenBank/DDBJ databases">
        <title>FDA dAtabase for Regulatory Grade micrObial Sequences (FDA-ARGOS): Supporting development and validation of Infectious Disease Dx tests.</title>
        <authorList>
            <person name="Minogue T."/>
            <person name="Wolcott M."/>
            <person name="Wasieloski L."/>
            <person name="Aguilar W."/>
            <person name="Moore D."/>
            <person name="Tallon L.J."/>
            <person name="Sadzewicz L."/>
            <person name="Ott S."/>
            <person name="Zhao X."/>
            <person name="Nagaraj S."/>
            <person name="Vavikolanu K."/>
            <person name="Aluvathingal J."/>
            <person name="Nadendla S."/>
            <person name="Sichtig H."/>
        </authorList>
    </citation>
    <scope>NUCLEOTIDE SEQUENCE</scope>
    <source>
        <strain evidence="1">FDAARGOS_404</strain>
    </source>
</reference>
<reference evidence="3" key="1">
    <citation type="submission" date="2017-09" db="EMBL/GenBank/DDBJ databases">
        <title>FDA dAtabase for Regulatory Grade micrObial Sequences (FDA-ARGOS): Supporting development and validation of Infectious Disease Dx tests.</title>
        <authorList>
            <person name="Minogue T."/>
            <person name="Wolcott M."/>
            <person name="Wasieloski L."/>
            <person name="Aguilar W."/>
            <person name="Moore D."/>
            <person name="Tallon L."/>
            <person name="Sadzewicz L."/>
            <person name="Ott S."/>
            <person name="Zhao X."/>
            <person name="Nagaraj S."/>
            <person name="Vavikolanu K."/>
            <person name="Aluvathingal J."/>
            <person name="Nadendla S."/>
            <person name="Sichtig H."/>
        </authorList>
    </citation>
    <scope>NUCLEOTIDE SEQUENCE [LARGE SCALE GENOMIC DNA]</scope>
    <source>
        <strain evidence="3">FDAARGOS_404</strain>
    </source>
</reference>
<evidence type="ECO:0000313" key="4">
    <source>
        <dbReference type="Proteomes" id="UP000310719"/>
    </source>
</evidence>
<protein>
    <submittedName>
        <fullName evidence="2">Uncharacterized protein</fullName>
    </submittedName>
</protein>
<dbReference type="RefSeq" id="WP_032611703.1">
    <property type="nucleotide sequence ID" value="NZ_CP083630.1"/>
</dbReference>
<dbReference type="EMBL" id="LR590464">
    <property type="protein sequence ID" value="VTP69485.1"/>
    <property type="molecule type" value="Genomic_DNA"/>
</dbReference>
<name>A0A4U9HZS6_9ENTR</name>
<proteinExistence type="predicted"/>